<dbReference type="EMBL" id="VUJU01002261">
    <property type="protein sequence ID" value="KAF0761937.1"/>
    <property type="molecule type" value="Genomic_DNA"/>
</dbReference>
<accession>A0A6G0YVQ8</accession>
<dbReference type="SUPFAM" id="SSF53098">
    <property type="entry name" value="Ribonuclease H-like"/>
    <property type="match status" value="1"/>
</dbReference>
<dbReference type="InterPro" id="IPR052035">
    <property type="entry name" value="ZnF_BED_domain_contain"/>
</dbReference>
<keyword evidence="3" id="KW-0863">Zinc-finger</keyword>
<dbReference type="GO" id="GO:0008270">
    <property type="term" value="F:zinc ion binding"/>
    <property type="evidence" value="ECO:0007669"/>
    <property type="project" value="UniProtKB-KW"/>
</dbReference>
<dbReference type="AlphaFoldDB" id="A0A6G0YVQ8"/>
<evidence type="ECO:0000256" key="2">
    <source>
        <dbReference type="ARBA" id="ARBA00022723"/>
    </source>
</evidence>
<sequence>GKLCMKNVKTSGNTTNLKTHVMIPMQHHKKVLLDNVDDPTVSNIENTAETDKEATKLALNERLETNSQDEPPIKKRNIQVSIDPAFHSVQSFSEGEIKYAKLSNALLFMLVKDGLPLSITEKQGFKEYCKIATPHFKLPSTICRMLGHKYEIIENALKKVLSSRAYITLITDVWTDTMNSKSYLGVTVHFINNKEIMSGMLDVYPLSERHTADYLAEMLMEVQNKWNITSSKVVCVVSDGAPNIVKAINDTYGDHKHFYCFAHVLNLIPQKAISNIPTLVSLLTKIKQIVTFFTHSVVACDKPISLQLQDGTDKESILKLKQEVLTRWNSTFYMLERFKLLAFKISMVLPDLSLITERNKDDGNDLWSYHKQVTSNHSNGIASIASSNSNMELELRQYLDLPLVNIDENVLEVWETF</sequence>
<protein>
    <submittedName>
        <fullName evidence="6">Zinc finger BED domain-containing protein 1-like</fullName>
    </submittedName>
</protein>
<evidence type="ECO:0000256" key="1">
    <source>
        <dbReference type="ARBA" id="ARBA00004123"/>
    </source>
</evidence>
<comment type="caution">
    <text evidence="6">The sequence shown here is derived from an EMBL/GenBank/DDBJ whole genome shotgun (WGS) entry which is preliminary data.</text>
</comment>
<dbReference type="Proteomes" id="UP000478052">
    <property type="component" value="Unassembled WGS sequence"/>
</dbReference>
<proteinExistence type="predicted"/>
<evidence type="ECO:0000256" key="3">
    <source>
        <dbReference type="ARBA" id="ARBA00022771"/>
    </source>
</evidence>
<dbReference type="OrthoDB" id="7699906at2759"/>
<name>A0A6G0YVQ8_APHCR</name>
<keyword evidence="5" id="KW-0539">Nucleus</keyword>
<dbReference type="PANTHER" id="PTHR46481">
    <property type="entry name" value="ZINC FINGER BED DOMAIN-CONTAINING PROTEIN 4"/>
    <property type="match status" value="1"/>
</dbReference>
<reference evidence="6 7" key="1">
    <citation type="submission" date="2019-08" db="EMBL/GenBank/DDBJ databases">
        <title>Whole genome of Aphis craccivora.</title>
        <authorList>
            <person name="Voronova N.V."/>
            <person name="Shulinski R.S."/>
            <person name="Bandarenka Y.V."/>
            <person name="Zhorov D.G."/>
            <person name="Warner D."/>
        </authorList>
    </citation>
    <scope>NUCLEOTIDE SEQUENCE [LARGE SCALE GENOMIC DNA]</scope>
    <source>
        <strain evidence="6">180601</strain>
        <tissue evidence="6">Whole Body</tissue>
    </source>
</reference>
<comment type="subcellular location">
    <subcellularLocation>
        <location evidence="1">Nucleus</location>
    </subcellularLocation>
</comment>
<dbReference type="PANTHER" id="PTHR46481:SF10">
    <property type="entry name" value="ZINC FINGER BED DOMAIN-CONTAINING PROTEIN 39"/>
    <property type="match status" value="1"/>
</dbReference>
<keyword evidence="4" id="KW-0862">Zinc</keyword>
<dbReference type="GO" id="GO:0005634">
    <property type="term" value="C:nucleus"/>
    <property type="evidence" value="ECO:0007669"/>
    <property type="project" value="UniProtKB-SubCell"/>
</dbReference>
<dbReference type="InterPro" id="IPR012337">
    <property type="entry name" value="RNaseH-like_sf"/>
</dbReference>
<keyword evidence="7" id="KW-1185">Reference proteome</keyword>
<keyword evidence="2" id="KW-0479">Metal-binding</keyword>
<evidence type="ECO:0000313" key="7">
    <source>
        <dbReference type="Proteomes" id="UP000478052"/>
    </source>
</evidence>
<evidence type="ECO:0000313" key="6">
    <source>
        <dbReference type="EMBL" id="KAF0761937.1"/>
    </source>
</evidence>
<feature type="non-terminal residue" evidence="6">
    <location>
        <position position="1"/>
    </location>
</feature>
<evidence type="ECO:0000256" key="4">
    <source>
        <dbReference type="ARBA" id="ARBA00022833"/>
    </source>
</evidence>
<gene>
    <name evidence="6" type="ORF">FWK35_00008335</name>
</gene>
<organism evidence="6 7">
    <name type="scientific">Aphis craccivora</name>
    <name type="common">Cowpea aphid</name>
    <dbReference type="NCBI Taxonomy" id="307492"/>
    <lineage>
        <taxon>Eukaryota</taxon>
        <taxon>Metazoa</taxon>
        <taxon>Ecdysozoa</taxon>
        <taxon>Arthropoda</taxon>
        <taxon>Hexapoda</taxon>
        <taxon>Insecta</taxon>
        <taxon>Pterygota</taxon>
        <taxon>Neoptera</taxon>
        <taxon>Paraneoptera</taxon>
        <taxon>Hemiptera</taxon>
        <taxon>Sternorrhyncha</taxon>
        <taxon>Aphidomorpha</taxon>
        <taxon>Aphidoidea</taxon>
        <taxon>Aphididae</taxon>
        <taxon>Aphidini</taxon>
        <taxon>Aphis</taxon>
        <taxon>Aphis</taxon>
    </lineage>
</organism>
<evidence type="ECO:0000256" key="5">
    <source>
        <dbReference type="ARBA" id="ARBA00023242"/>
    </source>
</evidence>